<dbReference type="GO" id="GO:0030677">
    <property type="term" value="C:ribonuclease P complex"/>
    <property type="evidence" value="ECO:0007669"/>
    <property type="project" value="TreeGrafter"/>
</dbReference>
<accession>A0A1M4T659</accession>
<keyword evidence="3" id="KW-0255">Endonuclease</keyword>
<evidence type="ECO:0000256" key="1">
    <source>
        <dbReference type="ARBA" id="ARBA00022694"/>
    </source>
</evidence>
<evidence type="ECO:0000313" key="7">
    <source>
        <dbReference type="EMBL" id="SHE39921.1"/>
    </source>
</evidence>
<evidence type="ECO:0000313" key="8">
    <source>
        <dbReference type="Proteomes" id="UP000184251"/>
    </source>
</evidence>
<proteinExistence type="predicted"/>
<protein>
    <recommendedName>
        <fullName evidence="6">Ribonuclease P protein component</fullName>
        <ecNumber evidence="6">3.1.26.5</ecNumber>
    </recommendedName>
</protein>
<dbReference type="InterPro" id="IPR014721">
    <property type="entry name" value="Ribsml_uS5_D2-typ_fold_subgr"/>
</dbReference>
<name>A0A1M4T659_9FIRM</name>
<dbReference type="PANTHER" id="PTHR33992:SF1">
    <property type="entry name" value="RIBONUCLEASE P PROTEIN COMPONENT"/>
    <property type="match status" value="1"/>
</dbReference>
<evidence type="ECO:0000256" key="3">
    <source>
        <dbReference type="ARBA" id="ARBA00022759"/>
    </source>
</evidence>
<dbReference type="GO" id="GO:0004526">
    <property type="term" value="F:ribonuclease P activity"/>
    <property type="evidence" value="ECO:0007669"/>
    <property type="project" value="UniProtKB-UniRule"/>
</dbReference>
<dbReference type="RefSeq" id="WP_423230797.1">
    <property type="nucleotide sequence ID" value="NZ_FQTU01000002.1"/>
</dbReference>
<dbReference type="InterPro" id="IPR000100">
    <property type="entry name" value="RNase_P"/>
</dbReference>
<dbReference type="SUPFAM" id="SSF54211">
    <property type="entry name" value="Ribosomal protein S5 domain 2-like"/>
    <property type="match status" value="1"/>
</dbReference>
<evidence type="ECO:0000256" key="6">
    <source>
        <dbReference type="NCBIfam" id="TIGR00188"/>
    </source>
</evidence>
<dbReference type="NCBIfam" id="TIGR00188">
    <property type="entry name" value="rnpA"/>
    <property type="match status" value="1"/>
</dbReference>
<reference evidence="7 8" key="1">
    <citation type="submission" date="2016-11" db="EMBL/GenBank/DDBJ databases">
        <authorList>
            <person name="Jaros S."/>
            <person name="Januszkiewicz K."/>
            <person name="Wedrychowicz H."/>
        </authorList>
    </citation>
    <scope>NUCLEOTIDE SEQUENCE [LARGE SCALE GENOMIC DNA]</scope>
    <source>
        <strain evidence="7 8">DSM 14828</strain>
    </source>
</reference>
<dbReference type="EMBL" id="FQTU01000002">
    <property type="protein sequence ID" value="SHE39921.1"/>
    <property type="molecule type" value="Genomic_DNA"/>
</dbReference>
<keyword evidence="4" id="KW-0378">Hydrolase</keyword>
<dbReference type="STRING" id="1120975.SAMN02746064_00393"/>
<gene>
    <name evidence="7" type="ORF">SAMN02746064_00393</name>
</gene>
<dbReference type="InterPro" id="IPR020568">
    <property type="entry name" value="Ribosomal_Su5_D2-typ_SF"/>
</dbReference>
<dbReference type="PANTHER" id="PTHR33992">
    <property type="entry name" value="RIBONUCLEASE P PROTEIN COMPONENT"/>
    <property type="match status" value="1"/>
</dbReference>
<dbReference type="GO" id="GO:0042781">
    <property type="term" value="F:3'-tRNA processing endoribonuclease activity"/>
    <property type="evidence" value="ECO:0007669"/>
    <property type="project" value="TreeGrafter"/>
</dbReference>
<keyword evidence="8" id="KW-1185">Reference proteome</keyword>
<organism evidence="7 8">
    <name type="scientific">Alkalibacter saccharofermentans DSM 14828</name>
    <dbReference type="NCBI Taxonomy" id="1120975"/>
    <lineage>
        <taxon>Bacteria</taxon>
        <taxon>Bacillati</taxon>
        <taxon>Bacillota</taxon>
        <taxon>Clostridia</taxon>
        <taxon>Eubacteriales</taxon>
        <taxon>Eubacteriaceae</taxon>
        <taxon>Alkalibacter</taxon>
    </lineage>
</organism>
<dbReference type="GO" id="GO:0000049">
    <property type="term" value="F:tRNA binding"/>
    <property type="evidence" value="ECO:0007669"/>
    <property type="project" value="InterPro"/>
</dbReference>
<evidence type="ECO:0000256" key="2">
    <source>
        <dbReference type="ARBA" id="ARBA00022722"/>
    </source>
</evidence>
<dbReference type="Pfam" id="PF00825">
    <property type="entry name" value="Ribonuclease_P"/>
    <property type="match status" value="1"/>
</dbReference>
<dbReference type="Gene3D" id="3.30.230.10">
    <property type="match status" value="1"/>
</dbReference>
<keyword evidence="2" id="KW-0540">Nuclease</keyword>
<keyword evidence="5" id="KW-0694">RNA-binding</keyword>
<keyword evidence="1" id="KW-0819">tRNA processing</keyword>
<dbReference type="Proteomes" id="UP000184251">
    <property type="component" value="Unassembled WGS sequence"/>
</dbReference>
<sequence length="95" mass="11135">MANRLLVMYYLENGKDETRLGITVSKKVGNSVTRNRVKRLIKESYRNSSFNSVKGYDIIFIARKGCEDRDYKEISSAVNHLLKKYNRILENEQMI</sequence>
<evidence type="ECO:0000256" key="4">
    <source>
        <dbReference type="ARBA" id="ARBA00022801"/>
    </source>
</evidence>
<dbReference type="EC" id="3.1.26.5" evidence="6"/>
<evidence type="ECO:0000256" key="5">
    <source>
        <dbReference type="ARBA" id="ARBA00022884"/>
    </source>
</evidence>
<dbReference type="AlphaFoldDB" id="A0A1M4T659"/>